<gene>
    <name evidence="2" type="ORF">PCOR1329_LOCUS45808</name>
</gene>
<reference evidence="2" key="1">
    <citation type="submission" date="2023-10" db="EMBL/GenBank/DDBJ databases">
        <authorList>
            <person name="Chen Y."/>
            <person name="Shah S."/>
            <person name="Dougan E. K."/>
            <person name="Thang M."/>
            <person name="Chan C."/>
        </authorList>
    </citation>
    <scope>NUCLEOTIDE SEQUENCE [LARGE SCALE GENOMIC DNA]</scope>
</reference>
<keyword evidence="3" id="KW-1185">Reference proteome</keyword>
<accession>A0ABN9U7B4</accession>
<dbReference type="EMBL" id="CAUYUJ010015505">
    <property type="protein sequence ID" value="CAK0854913.1"/>
    <property type="molecule type" value="Genomic_DNA"/>
</dbReference>
<organism evidence="2 3">
    <name type="scientific">Prorocentrum cordatum</name>
    <dbReference type="NCBI Taxonomy" id="2364126"/>
    <lineage>
        <taxon>Eukaryota</taxon>
        <taxon>Sar</taxon>
        <taxon>Alveolata</taxon>
        <taxon>Dinophyceae</taxon>
        <taxon>Prorocentrales</taxon>
        <taxon>Prorocentraceae</taxon>
        <taxon>Prorocentrum</taxon>
    </lineage>
</organism>
<evidence type="ECO:0000313" key="2">
    <source>
        <dbReference type="EMBL" id="CAK0854913.1"/>
    </source>
</evidence>
<name>A0ABN9U7B4_9DINO</name>
<sequence length="88" mass="9084">MAAVSSKQQQQQQQGQPLIVADGVANLLDAAAVAAFLAYGRERALSLAADAKHGAQVARVRLGVDATVRKVLGHPPRGQRRGGGGSED</sequence>
<dbReference type="Proteomes" id="UP001189429">
    <property type="component" value="Unassembled WGS sequence"/>
</dbReference>
<feature type="region of interest" description="Disordered" evidence="1">
    <location>
        <begin position="69"/>
        <end position="88"/>
    </location>
</feature>
<evidence type="ECO:0000313" key="3">
    <source>
        <dbReference type="Proteomes" id="UP001189429"/>
    </source>
</evidence>
<protein>
    <submittedName>
        <fullName evidence="2">Uncharacterized protein</fullName>
    </submittedName>
</protein>
<evidence type="ECO:0000256" key="1">
    <source>
        <dbReference type="SAM" id="MobiDB-lite"/>
    </source>
</evidence>
<comment type="caution">
    <text evidence="2">The sequence shown here is derived from an EMBL/GenBank/DDBJ whole genome shotgun (WGS) entry which is preliminary data.</text>
</comment>
<proteinExistence type="predicted"/>